<evidence type="ECO:0000256" key="9">
    <source>
        <dbReference type="ARBA" id="ARBA00023180"/>
    </source>
</evidence>
<dbReference type="InterPro" id="IPR027417">
    <property type="entry name" value="P-loop_NTPase"/>
</dbReference>
<accession>A0AAV3AST9</accession>
<keyword evidence="11" id="KW-1185">Reference proteome</keyword>
<comment type="subcellular location">
    <subcellularLocation>
        <location evidence="1">Golgi apparatus membrane</location>
        <topology evidence="1">Single-pass type II membrane protein</topology>
    </subcellularLocation>
</comment>
<gene>
    <name evidence="10" type="ORF">GDO54_010203</name>
</gene>
<comment type="similarity">
    <text evidence="2">Belongs to the galactose-3-O-sulfotransferase family.</text>
</comment>
<keyword evidence="6" id="KW-1133">Transmembrane helix</keyword>
<comment type="caution">
    <text evidence="10">The sequence shown here is derived from an EMBL/GenBank/DDBJ whole genome shotgun (WGS) entry which is preliminary data.</text>
</comment>
<evidence type="ECO:0000256" key="2">
    <source>
        <dbReference type="ARBA" id="ARBA00008124"/>
    </source>
</evidence>
<dbReference type="InterPro" id="IPR009729">
    <property type="entry name" value="Gal-3-0_sulfotransfrase"/>
</dbReference>
<evidence type="ECO:0000256" key="7">
    <source>
        <dbReference type="ARBA" id="ARBA00023034"/>
    </source>
</evidence>
<keyword evidence="3" id="KW-0808">Transferase</keyword>
<evidence type="ECO:0000256" key="8">
    <source>
        <dbReference type="ARBA" id="ARBA00023136"/>
    </source>
</evidence>
<evidence type="ECO:0000256" key="3">
    <source>
        <dbReference type="ARBA" id="ARBA00022679"/>
    </source>
</evidence>
<organism evidence="10 11">
    <name type="scientific">Pyxicephalus adspersus</name>
    <name type="common">African bullfrog</name>
    <dbReference type="NCBI Taxonomy" id="30357"/>
    <lineage>
        <taxon>Eukaryota</taxon>
        <taxon>Metazoa</taxon>
        <taxon>Chordata</taxon>
        <taxon>Craniata</taxon>
        <taxon>Vertebrata</taxon>
        <taxon>Euteleostomi</taxon>
        <taxon>Amphibia</taxon>
        <taxon>Batrachia</taxon>
        <taxon>Anura</taxon>
        <taxon>Neobatrachia</taxon>
        <taxon>Ranoidea</taxon>
        <taxon>Pyxicephalidae</taxon>
        <taxon>Pyxicephalinae</taxon>
        <taxon>Pyxicephalus</taxon>
    </lineage>
</organism>
<evidence type="ECO:0000256" key="4">
    <source>
        <dbReference type="ARBA" id="ARBA00022692"/>
    </source>
</evidence>
<reference evidence="10" key="1">
    <citation type="thesis" date="2020" institute="ProQuest LLC" country="789 East Eisenhower Parkway, Ann Arbor, MI, USA">
        <title>Comparative Genomics and Chromosome Evolution.</title>
        <authorList>
            <person name="Mudd A.B."/>
        </authorList>
    </citation>
    <scope>NUCLEOTIDE SEQUENCE</scope>
    <source>
        <strain evidence="10">1538</strain>
        <tissue evidence="10">Blood</tissue>
    </source>
</reference>
<name>A0AAV3AST9_PYXAD</name>
<evidence type="ECO:0008006" key="12">
    <source>
        <dbReference type="Google" id="ProtNLM"/>
    </source>
</evidence>
<dbReference type="SUPFAM" id="SSF52540">
    <property type="entry name" value="P-loop containing nucleoside triphosphate hydrolases"/>
    <property type="match status" value="1"/>
</dbReference>
<keyword evidence="5" id="KW-0735">Signal-anchor</keyword>
<dbReference type="AlphaFoldDB" id="A0AAV3AST9"/>
<dbReference type="PANTHER" id="PTHR14647">
    <property type="entry name" value="GALACTOSE-3-O-SULFOTRANSFERASE"/>
    <property type="match status" value="1"/>
</dbReference>
<keyword evidence="8" id="KW-0472">Membrane</keyword>
<dbReference type="PANTHER" id="PTHR14647:SF62">
    <property type="entry name" value="GALACTOSE-3-O-SULFOTRANSFERASE 2"/>
    <property type="match status" value="1"/>
</dbReference>
<evidence type="ECO:0000313" key="10">
    <source>
        <dbReference type="EMBL" id="DBA25860.1"/>
    </source>
</evidence>
<keyword evidence="4" id="KW-0812">Transmembrane</keyword>
<evidence type="ECO:0000313" key="11">
    <source>
        <dbReference type="Proteomes" id="UP001181693"/>
    </source>
</evidence>
<protein>
    <recommendedName>
        <fullName evidence="12">Galactose-3-O-sulfotransferase 2-like</fullName>
    </recommendedName>
</protein>
<proteinExistence type="inferred from homology"/>
<dbReference type="Gene3D" id="3.40.50.300">
    <property type="entry name" value="P-loop containing nucleotide triphosphate hydrolases"/>
    <property type="match status" value="1"/>
</dbReference>
<evidence type="ECO:0000256" key="1">
    <source>
        <dbReference type="ARBA" id="ARBA00004323"/>
    </source>
</evidence>
<dbReference type="Proteomes" id="UP001181693">
    <property type="component" value="Unassembled WGS sequence"/>
</dbReference>
<dbReference type="EMBL" id="DYDO01000004">
    <property type="protein sequence ID" value="DBA25860.1"/>
    <property type="molecule type" value="Genomic_DNA"/>
</dbReference>
<dbReference type="GO" id="GO:0001733">
    <property type="term" value="F:galactosylceramide sulfotransferase activity"/>
    <property type="evidence" value="ECO:0007669"/>
    <property type="project" value="InterPro"/>
</dbReference>
<keyword evidence="9" id="KW-0325">Glycoprotein</keyword>
<sequence>MSLAILIWVSHDSDRFGNRIDLRKTRFNKDKGSCQPKTNIFFLKTHKTASSTIVNILFRYGEFHNLTFALPVQSIDFALPSPFSATKVNGFTESGKKTFNIMCHHMRFMLPEVQKVMPYDTFYFTVLRNPIYQMESSFSYFKNQEPFAKAANLEDFLNNTSKYYDVKMAYSHMAKNFMTFDLGFDHNGLDSIKNVKLIQGTVEIIFDLVLITEYFDESLILLKEALCWSFDDVLSFPLNRRSNTTMKTLTLQIQENIKKWNSLDWQLYVHFNNSFWKRVDEFGMERMQREVTILQRKRTEIEKMCLQGEVAPNQLEDKSMMPYQSGIAAILGYNLKPETTYQVLCQRLVTPVIQYSSLLRLKQIRNQTKLNLK</sequence>
<evidence type="ECO:0000256" key="6">
    <source>
        <dbReference type="ARBA" id="ARBA00022989"/>
    </source>
</evidence>
<dbReference type="GO" id="GO:0000139">
    <property type="term" value="C:Golgi membrane"/>
    <property type="evidence" value="ECO:0007669"/>
    <property type="project" value="UniProtKB-SubCell"/>
</dbReference>
<keyword evidence="7" id="KW-0333">Golgi apparatus</keyword>
<dbReference type="GO" id="GO:0009247">
    <property type="term" value="P:glycolipid biosynthetic process"/>
    <property type="evidence" value="ECO:0007669"/>
    <property type="project" value="InterPro"/>
</dbReference>
<evidence type="ECO:0000256" key="5">
    <source>
        <dbReference type="ARBA" id="ARBA00022968"/>
    </source>
</evidence>
<dbReference type="Pfam" id="PF06990">
    <property type="entry name" value="Gal-3-0_sulfotr"/>
    <property type="match status" value="1"/>
</dbReference>